<name>A0A0K1EBS9_CHOCO</name>
<gene>
    <name evidence="1" type="ORF">CMC5_024540</name>
</gene>
<dbReference type="RefSeq" id="WP_050430554.1">
    <property type="nucleotide sequence ID" value="NZ_CP012159.1"/>
</dbReference>
<dbReference type="SUPFAM" id="SSF53756">
    <property type="entry name" value="UDP-Glycosyltransferase/glycogen phosphorylase"/>
    <property type="match status" value="1"/>
</dbReference>
<keyword evidence="2" id="KW-1185">Reference proteome</keyword>
<dbReference type="KEGG" id="ccro:CMC5_024540"/>
<dbReference type="EMBL" id="CP012159">
    <property type="protein sequence ID" value="AKT38309.1"/>
    <property type="molecule type" value="Genomic_DNA"/>
</dbReference>
<dbReference type="Proteomes" id="UP000067626">
    <property type="component" value="Chromosome"/>
</dbReference>
<dbReference type="STRING" id="52.CMC5_024540"/>
<protein>
    <submittedName>
        <fullName evidence="1">Uncharacterized protein</fullName>
    </submittedName>
</protein>
<reference evidence="1 2" key="1">
    <citation type="submission" date="2015-07" db="EMBL/GenBank/DDBJ databases">
        <title>Genome analysis of myxobacterium Chondromyces crocatus Cm c5 reveals a high potential for natural compound synthesis and the genetic basis for the loss of fruiting body formation.</title>
        <authorList>
            <person name="Zaburannyi N."/>
            <person name="Bunk B."/>
            <person name="Maier J."/>
            <person name="Overmann J."/>
            <person name="Mueller R."/>
        </authorList>
    </citation>
    <scope>NUCLEOTIDE SEQUENCE [LARGE SCALE GENOMIC DNA]</scope>
    <source>
        <strain evidence="1 2">Cm c5</strain>
    </source>
</reference>
<dbReference type="AlphaFoldDB" id="A0A0K1EBS9"/>
<evidence type="ECO:0000313" key="1">
    <source>
        <dbReference type="EMBL" id="AKT38309.1"/>
    </source>
</evidence>
<organism evidence="1 2">
    <name type="scientific">Chondromyces crocatus</name>
    <dbReference type="NCBI Taxonomy" id="52"/>
    <lineage>
        <taxon>Bacteria</taxon>
        <taxon>Pseudomonadati</taxon>
        <taxon>Myxococcota</taxon>
        <taxon>Polyangia</taxon>
        <taxon>Polyangiales</taxon>
        <taxon>Polyangiaceae</taxon>
        <taxon>Chondromyces</taxon>
    </lineage>
</organism>
<accession>A0A0K1EBS9</accession>
<sequence length="377" mass="40926">MTRKLQLLCDANPMAYGSSSALLSILDHLDADATALVRDVSAELLGTDPAVRRTLAVDVKDPHAVAAAIADEPLDAALVVSNLTNVEVYLRRGLPVFFVDILYWYTARKDHLVWSAAERTYAQAFPGVKERLQTLPAASRPHLVGPLIRSLPPRSQAPRGTVVNLGGVRSRFIHPDDAPMFLEGIGHLLREAEPLLPEGPVLVAAGADACHVLERVLPPRAKAVCLPQHAYLQALADAALFLTAPGLNAIFEALALDLPLVFLPPQNATQVLQLARYEDAALVPPGLNLPALDPSLPLPHQIDDEGAYTHGVLDSLRRLTRSDGSLRVMAQHLLHQIHTVSARTDARLAFRTALGPKGGAQIADDIHRWWRQRPAHD</sequence>
<proteinExistence type="predicted"/>
<evidence type="ECO:0000313" key="2">
    <source>
        <dbReference type="Proteomes" id="UP000067626"/>
    </source>
</evidence>